<protein>
    <recommendedName>
        <fullName evidence="5">HTH lysR-type domain-containing protein</fullName>
    </recommendedName>
</protein>
<proteinExistence type="inferred from homology"/>
<keyword evidence="7" id="KW-1185">Reference proteome</keyword>
<dbReference type="InterPro" id="IPR050389">
    <property type="entry name" value="LysR-type_TF"/>
</dbReference>
<dbReference type="CDD" id="cd08417">
    <property type="entry name" value="PBP2_Nitroaromatics_like"/>
    <property type="match status" value="1"/>
</dbReference>
<evidence type="ECO:0000313" key="7">
    <source>
        <dbReference type="Proteomes" id="UP000019113"/>
    </source>
</evidence>
<reference evidence="6 7" key="1">
    <citation type="submission" date="2013-08" db="EMBL/GenBank/DDBJ databases">
        <title>draft genome of Halomonas huanghegensis, strain BJGMM-B45T.</title>
        <authorList>
            <person name="Miao C."/>
            <person name="Wan Y."/>
            <person name="Jin W."/>
        </authorList>
    </citation>
    <scope>NUCLEOTIDE SEQUENCE [LARGE SCALE GENOMIC DNA]</scope>
    <source>
        <strain evidence="6 7">BJGMM-B45</strain>
    </source>
</reference>
<dbReference type="Gene3D" id="1.10.10.10">
    <property type="entry name" value="Winged helix-like DNA-binding domain superfamily/Winged helix DNA-binding domain"/>
    <property type="match status" value="1"/>
</dbReference>
<feature type="domain" description="HTH lysR-type" evidence="5">
    <location>
        <begin position="8"/>
        <end position="66"/>
    </location>
</feature>
<dbReference type="PANTHER" id="PTHR30118">
    <property type="entry name" value="HTH-TYPE TRANSCRIPTIONAL REGULATOR LEUO-RELATED"/>
    <property type="match status" value="1"/>
</dbReference>
<keyword evidence="2" id="KW-0805">Transcription regulation</keyword>
<dbReference type="STRING" id="1178482.AR456_18540"/>
<dbReference type="EMBL" id="AVBC01000018">
    <property type="protein sequence ID" value="ERL52569.1"/>
    <property type="molecule type" value="Genomic_DNA"/>
</dbReference>
<gene>
    <name evidence="6" type="ORF">BJB45_08430</name>
</gene>
<accession>W1NAL5</accession>
<sequence>MPDRLSEIDIGLLMAFEALIQERNVSRAADRLGITQPALSGRLTRLRTIFGDQLFVPVAGRGVTPTPHAKVLGATLPQLLGHLREFIGPSPSFDPQESDREFVIAAYDNPAIMLGPDIVPALKRASPHIRISFVVPNPETITQALDRGDIDMVIGLPRPDDGGLIGRTLFTDEFVTAQRHGHPRGSQPITLDEFCAAEHMLVSTNGGGYRGPVDRALDKLGRSRHVSLSVQSYGLAPLILSNSDHLCTLPLRFLRRFETMVDLFAPPLDVDNIELYALWHPRMRDDPAHRWFRELVFEVAQAKHQVEKI</sequence>
<dbReference type="InterPro" id="IPR005119">
    <property type="entry name" value="LysR_subst-bd"/>
</dbReference>
<evidence type="ECO:0000256" key="2">
    <source>
        <dbReference type="ARBA" id="ARBA00023015"/>
    </source>
</evidence>
<evidence type="ECO:0000256" key="4">
    <source>
        <dbReference type="ARBA" id="ARBA00023163"/>
    </source>
</evidence>
<dbReference type="OrthoDB" id="8839911at2"/>
<dbReference type="Pfam" id="PF00126">
    <property type="entry name" value="HTH_1"/>
    <property type="match status" value="1"/>
</dbReference>
<evidence type="ECO:0000259" key="5">
    <source>
        <dbReference type="PROSITE" id="PS50931"/>
    </source>
</evidence>
<name>W1NAL5_9GAMM</name>
<dbReference type="GO" id="GO:0003700">
    <property type="term" value="F:DNA-binding transcription factor activity"/>
    <property type="evidence" value="ECO:0007669"/>
    <property type="project" value="InterPro"/>
</dbReference>
<dbReference type="eggNOG" id="COG0583">
    <property type="taxonomic scope" value="Bacteria"/>
</dbReference>
<comment type="caution">
    <text evidence="6">The sequence shown here is derived from an EMBL/GenBank/DDBJ whole genome shotgun (WGS) entry which is preliminary data.</text>
</comment>
<dbReference type="GO" id="GO:0003677">
    <property type="term" value="F:DNA binding"/>
    <property type="evidence" value="ECO:0007669"/>
    <property type="project" value="UniProtKB-KW"/>
</dbReference>
<evidence type="ECO:0000256" key="1">
    <source>
        <dbReference type="ARBA" id="ARBA00009437"/>
    </source>
</evidence>
<dbReference type="InterPro" id="IPR000847">
    <property type="entry name" value="LysR_HTH_N"/>
</dbReference>
<dbReference type="Pfam" id="PF03466">
    <property type="entry name" value="LysR_substrate"/>
    <property type="match status" value="1"/>
</dbReference>
<keyword evidence="4" id="KW-0804">Transcription</keyword>
<dbReference type="SUPFAM" id="SSF46785">
    <property type="entry name" value="Winged helix' DNA-binding domain"/>
    <property type="match status" value="1"/>
</dbReference>
<dbReference type="PANTHER" id="PTHR30118:SF15">
    <property type="entry name" value="TRANSCRIPTIONAL REGULATORY PROTEIN"/>
    <property type="match status" value="1"/>
</dbReference>
<evidence type="ECO:0000313" key="6">
    <source>
        <dbReference type="EMBL" id="ERL52569.1"/>
    </source>
</evidence>
<dbReference type="RefSeq" id="WP_021817811.1">
    <property type="nucleotide sequence ID" value="NZ_AVBC01000018.1"/>
</dbReference>
<dbReference type="KEGG" id="hhu:AR456_18540"/>
<evidence type="ECO:0000256" key="3">
    <source>
        <dbReference type="ARBA" id="ARBA00023125"/>
    </source>
</evidence>
<organism evidence="6 7">
    <name type="scientific">Halomonas huangheensis</name>
    <dbReference type="NCBI Taxonomy" id="1178482"/>
    <lineage>
        <taxon>Bacteria</taxon>
        <taxon>Pseudomonadati</taxon>
        <taxon>Pseudomonadota</taxon>
        <taxon>Gammaproteobacteria</taxon>
        <taxon>Oceanospirillales</taxon>
        <taxon>Halomonadaceae</taxon>
        <taxon>Halomonas</taxon>
    </lineage>
</organism>
<comment type="similarity">
    <text evidence="1">Belongs to the LysR transcriptional regulatory family.</text>
</comment>
<dbReference type="PATRIC" id="fig|1178482.3.peg.852"/>
<dbReference type="Gene3D" id="3.40.190.10">
    <property type="entry name" value="Periplasmic binding protein-like II"/>
    <property type="match status" value="2"/>
</dbReference>
<dbReference type="SUPFAM" id="SSF53850">
    <property type="entry name" value="Periplasmic binding protein-like II"/>
    <property type="match status" value="1"/>
</dbReference>
<dbReference type="PRINTS" id="PR00039">
    <property type="entry name" value="HTHLYSR"/>
</dbReference>
<dbReference type="InterPro" id="IPR037402">
    <property type="entry name" value="YidZ_PBP2"/>
</dbReference>
<keyword evidence="3" id="KW-0238">DNA-binding</keyword>
<dbReference type="PROSITE" id="PS50931">
    <property type="entry name" value="HTH_LYSR"/>
    <property type="match status" value="1"/>
</dbReference>
<dbReference type="AlphaFoldDB" id="W1NAL5"/>
<dbReference type="InterPro" id="IPR036388">
    <property type="entry name" value="WH-like_DNA-bd_sf"/>
</dbReference>
<dbReference type="InterPro" id="IPR036390">
    <property type="entry name" value="WH_DNA-bd_sf"/>
</dbReference>
<dbReference type="Proteomes" id="UP000019113">
    <property type="component" value="Unassembled WGS sequence"/>
</dbReference>